<feature type="region of interest" description="Disordered" evidence="2">
    <location>
        <begin position="237"/>
        <end position="256"/>
    </location>
</feature>
<dbReference type="GO" id="GO:0007030">
    <property type="term" value="P:Golgi organization"/>
    <property type="evidence" value="ECO:0007669"/>
    <property type="project" value="TreeGrafter"/>
</dbReference>
<feature type="compositionally biased region" description="Polar residues" evidence="2">
    <location>
        <begin position="1724"/>
        <end position="1737"/>
    </location>
</feature>
<protein>
    <submittedName>
        <fullName evidence="3">Uncharacterized protein</fullName>
    </submittedName>
</protein>
<accession>I0YKU7</accession>
<feature type="compositionally biased region" description="Low complexity" evidence="2">
    <location>
        <begin position="1786"/>
        <end position="1799"/>
    </location>
</feature>
<feature type="region of interest" description="Disordered" evidence="2">
    <location>
        <begin position="146"/>
        <end position="165"/>
    </location>
</feature>
<reference evidence="3 4" key="1">
    <citation type="journal article" date="2012" name="Genome Biol.">
        <title>The genome of the polar eukaryotic microalga coccomyxa subellipsoidea reveals traits of cold adaptation.</title>
        <authorList>
            <person name="Blanc G."/>
            <person name="Agarkova I."/>
            <person name="Grimwood J."/>
            <person name="Kuo A."/>
            <person name="Brueggeman A."/>
            <person name="Dunigan D."/>
            <person name="Gurnon J."/>
            <person name="Ladunga I."/>
            <person name="Lindquist E."/>
            <person name="Lucas S."/>
            <person name="Pangilinan J."/>
            <person name="Proschold T."/>
            <person name="Salamov A."/>
            <person name="Schmutz J."/>
            <person name="Weeks D."/>
            <person name="Yamada T."/>
            <person name="Claverie J.M."/>
            <person name="Grigoriev I."/>
            <person name="Van Etten J."/>
            <person name="Lomsadze A."/>
            <person name="Borodovsky M."/>
        </authorList>
    </citation>
    <scope>NUCLEOTIDE SEQUENCE [LARGE SCALE GENOMIC DNA]</scope>
    <source>
        <strain evidence="3 4">C-169</strain>
    </source>
</reference>
<feature type="compositionally biased region" description="Acidic residues" evidence="2">
    <location>
        <begin position="1659"/>
        <end position="1669"/>
    </location>
</feature>
<dbReference type="RefSeq" id="XP_005643560.1">
    <property type="nucleotide sequence ID" value="XM_005643503.1"/>
</dbReference>
<comment type="caution">
    <text evidence="3">The sequence shown here is derived from an EMBL/GenBank/DDBJ whole genome shotgun (WGS) entry which is preliminary data.</text>
</comment>
<name>I0YKU7_COCSC</name>
<feature type="compositionally biased region" description="Polar residues" evidence="2">
    <location>
        <begin position="111"/>
        <end position="120"/>
    </location>
</feature>
<feature type="region of interest" description="Disordered" evidence="2">
    <location>
        <begin position="177"/>
        <end position="224"/>
    </location>
</feature>
<organism evidence="3 4">
    <name type="scientific">Coccomyxa subellipsoidea (strain C-169)</name>
    <name type="common">Green microalga</name>
    <dbReference type="NCBI Taxonomy" id="574566"/>
    <lineage>
        <taxon>Eukaryota</taxon>
        <taxon>Viridiplantae</taxon>
        <taxon>Chlorophyta</taxon>
        <taxon>core chlorophytes</taxon>
        <taxon>Trebouxiophyceae</taxon>
        <taxon>Trebouxiophyceae incertae sedis</taxon>
        <taxon>Coccomyxaceae</taxon>
        <taxon>Coccomyxa</taxon>
        <taxon>Coccomyxa subellipsoidea</taxon>
    </lineage>
</organism>
<feature type="compositionally biased region" description="Polar residues" evidence="2">
    <location>
        <begin position="410"/>
        <end position="423"/>
    </location>
</feature>
<feature type="compositionally biased region" description="Basic and acidic residues" evidence="2">
    <location>
        <begin position="1503"/>
        <end position="1513"/>
    </location>
</feature>
<proteinExistence type="predicted"/>
<feature type="compositionally biased region" description="Basic and acidic residues" evidence="2">
    <location>
        <begin position="709"/>
        <end position="718"/>
    </location>
</feature>
<dbReference type="STRING" id="574566.I0YKU7"/>
<feature type="region of interest" description="Disordered" evidence="2">
    <location>
        <begin position="1048"/>
        <end position="1072"/>
    </location>
</feature>
<feature type="compositionally biased region" description="Polar residues" evidence="2">
    <location>
        <begin position="646"/>
        <end position="679"/>
    </location>
</feature>
<feature type="region of interest" description="Disordered" evidence="2">
    <location>
        <begin position="410"/>
        <end position="576"/>
    </location>
</feature>
<feature type="region of interest" description="Disordered" evidence="2">
    <location>
        <begin position="706"/>
        <end position="898"/>
    </location>
</feature>
<feature type="compositionally biased region" description="Polar residues" evidence="2">
    <location>
        <begin position="240"/>
        <end position="250"/>
    </location>
</feature>
<feature type="coiled-coil region" evidence="1">
    <location>
        <begin position="1073"/>
        <end position="1242"/>
    </location>
</feature>
<dbReference type="PANTHER" id="PTHR13402:SF6">
    <property type="entry name" value="SECRETORY 16, ISOFORM I"/>
    <property type="match status" value="1"/>
</dbReference>
<dbReference type="PANTHER" id="PTHR13402">
    <property type="entry name" value="RGPR-RELATED"/>
    <property type="match status" value="1"/>
</dbReference>
<evidence type="ECO:0000256" key="2">
    <source>
        <dbReference type="SAM" id="MobiDB-lite"/>
    </source>
</evidence>
<dbReference type="Proteomes" id="UP000007264">
    <property type="component" value="Unassembled WGS sequence"/>
</dbReference>
<feature type="region of interest" description="Disordered" evidence="2">
    <location>
        <begin position="1640"/>
        <end position="1749"/>
    </location>
</feature>
<keyword evidence="1" id="KW-0175">Coiled coil</keyword>
<dbReference type="EMBL" id="AGSI01000020">
    <property type="protein sequence ID" value="EIE19016.1"/>
    <property type="molecule type" value="Genomic_DNA"/>
</dbReference>
<feature type="compositionally biased region" description="Low complexity" evidence="2">
    <location>
        <begin position="846"/>
        <end position="856"/>
    </location>
</feature>
<dbReference type="OrthoDB" id="1661410at2759"/>
<evidence type="ECO:0000313" key="3">
    <source>
        <dbReference type="EMBL" id="EIE19016.1"/>
    </source>
</evidence>
<sequence>MAKNNEGEAQQGGFFGRIFGNKGKSPIKAKMGEQNAFVYDEKLKRWVIPGEKIEESAFPSAPPPMSRAASATSMSESEGPDGHRRTGSTDSSKRAGAAARYANPGLMATSRAASEQSMSAASIVPSPAKPPLVPSTKASVFLPGKAEGTTASSGPRFFVPGGTSTTQGALSRFAGFSSKARQAPAEEATAEQPAPEEALLSPSKRAKLGGFDQQGAAESMDSEVTLAKGVGAEAPMYSQAPLSEGNTRQTAPALLAAEESVGENSFANDLVVLDNGITSPGPKEPGNGSYGMGAGTAADPETVGAEIDPEGGAGGDYNQNIQRGGDFGLGQGEESYTAPPDQAQDYLGADPTAADSSSAPEAAYTAAGNGAGDAAHTSWEEVQQWADYYRQQGYSEEDVQSWIASNYPQFAQQPASEDPSQQPCAAYEAAGMAAVQAEQPGTEATAGEPNAADVQATPFDSRAVEASGQPHGSFQGAPAEVEGAQQETGYQDRSRLQSEAYSDMAECGSSRGHLDDLTSVGTGGGRETFQAQSQAHGGRLASESSVSGKLSGPLPWDVLDDHSDEENNSTAGTPRFELAFSNGEVGNAARPALAGAAFAEAAEQAGSKLTGWVTGLVRSGVQSHMAANARFPRAPLDTRNAPPSPSASIRSGTTSIRAQQGTPTSIKSVEQQQGDSSLPPSAKAARYGRGAFDNESVLSETIIEEDADHDSHGHHSRIEPPMFDNPPEAAPPQKGTADSQAQEASVAAWAGGDLDNHAAEQDGWDFDASALDELPPAGQAPGDSAPEEQQLRSAAVEANLEEGAVENKQGQDSLGRLPHTWAGDLQQPASTQGDFAFDRSVPIPTAGAGVDAASGVGTNGGGSLMGESPQAGWEGESELGFPLDDVPKDVPEPSDQGTALDLPEAAALTPLRVPPLSPLRTVTGGAASARPTSAAAAAVREAFAHGDEAAQLAALQERLEEVVALHQHASDEAETLRDQNGALELELADLKTQLDADVAEARQAQDVLAAKARLEEQLEELWQEAEQLRVKNDALKADNATLLAERAADGAAAAHSNGDLKPRAAQDGADAPAAAAAAELEAARQRIAELEAQLEQTGGAAEVAELEAQVTELMAESEALAEEALAKDEEIEALEGRLAAAIAALTAAQQARHPFFPGGSEELANLRREAAAANSEVVNLGDALDAMSQDTALLNEAIAAGDAELERLRAELAAKGNDSQLLEDLQSQVAARETEIARLQGDLSSKGDELARISKEVAEKGIAEKKLRSALKHAKEAAAKERTELIPQLQAAQQTATDAQTEARSLAEQLSQLQDGKAAAEQLCRQAEAEVKTLKENQALDFERIGVLSGENAALQETIEELEAAAGSSGASEEAAAEVARLKDELAAATARADEAEARAKTLAQEKESFGKRGQKLQKQLNRLQTEFQEKQAQVTKDLEEARAALAAAEKQAADAEAARTAVADALQQEKARATEGEQGLKAEASALVTQIAELQAAVGAEAQRRQEAEEQLARAAQEAAEAAAAKQNLFKELAAEKIKVAELEEEASALFDKVSAAEEEAGVAEARAHSLADQLNAAQAALQAAEQPGEGGAAEVEEELVQAQAAAAEQEREFGDLLACLGQESAKVAALQELLAQRGIDPSGALAQVEADYGFSDEMNDEDEEEEQQLAAEQMPESGEAGPEHKDTLTEAGPSAAEDAPADQEWPGFSADAAVEGMPQEKQMPSTARHAQQSNMEGLPEGELLSPDKAMPRLKEEVKSEITAGINFGGTLPSGDNVGQEIDFDGWGAEADGDWGFN</sequence>
<dbReference type="GO" id="GO:0070973">
    <property type="term" value="P:protein localization to endoplasmic reticulum exit site"/>
    <property type="evidence" value="ECO:0007669"/>
    <property type="project" value="TreeGrafter"/>
</dbReference>
<dbReference type="KEGG" id="csl:COCSUDRAFT_48975"/>
<dbReference type="GO" id="GO:0012507">
    <property type="term" value="C:ER to Golgi transport vesicle membrane"/>
    <property type="evidence" value="ECO:0007669"/>
    <property type="project" value="TreeGrafter"/>
</dbReference>
<feature type="region of interest" description="Disordered" evidence="2">
    <location>
        <begin position="1"/>
        <end position="27"/>
    </location>
</feature>
<feature type="region of interest" description="Disordered" evidence="2">
    <location>
        <begin position="276"/>
        <end position="378"/>
    </location>
</feature>
<dbReference type="GO" id="GO:0070971">
    <property type="term" value="C:endoplasmic reticulum exit site"/>
    <property type="evidence" value="ECO:0007669"/>
    <property type="project" value="TreeGrafter"/>
</dbReference>
<evidence type="ECO:0000256" key="1">
    <source>
        <dbReference type="SAM" id="Coils"/>
    </source>
</evidence>
<feature type="compositionally biased region" description="Low complexity" evidence="2">
    <location>
        <begin position="349"/>
        <end position="363"/>
    </location>
</feature>
<keyword evidence="4" id="KW-1185">Reference proteome</keyword>
<feature type="region of interest" description="Disordered" evidence="2">
    <location>
        <begin position="1499"/>
        <end position="1519"/>
    </location>
</feature>
<evidence type="ECO:0000313" key="4">
    <source>
        <dbReference type="Proteomes" id="UP000007264"/>
    </source>
</evidence>
<feature type="compositionally biased region" description="Low complexity" evidence="2">
    <location>
        <begin position="180"/>
        <end position="198"/>
    </location>
</feature>
<dbReference type="GeneID" id="17037192"/>
<gene>
    <name evidence="3" type="ORF">COCSUDRAFT_48975</name>
</gene>
<feature type="region of interest" description="Disordered" evidence="2">
    <location>
        <begin position="908"/>
        <end position="927"/>
    </location>
</feature>
<feature type="region of interest" description="Disordered" evidence="2">
    <location>
        <begin position="53"/>
        <end position="131"/>
    </location>
</feature>
<feature type="region of interest" description="Disordered" evidence="2">
    <location>
        <begin position="1768"/>
        <end position="1799"/>
    </location>
</feature>
<feature type="coiled-coil region" evidence="1">
    <location>
        <begin position="952"/>
        <end position="1045"/>
    </location>
</feature>
<feature type="region of interest" description="Disordered" evidence="2">
    <location>
        <begin position="628"/>
        <end position="690"/>
    </location>
</feature>
<feature type="compositionally biased region" description="Low complexity" evidence="2">
    <location>
        <begin position="66"/>
        <end position="77"/>
    </location>
</feature>